<dbReference type="Proteomes" id="UP000551848">
    <property type="component" value="Unassembled WGS sequence"/>
</dbReference>
<keyword evidence="3" id="KW-0489">Methyltransferase</keyword>
<dbReference type="PIRSF" id="PIRSF031679">
    <property type="entry name" value="Mtase_Alr7345_prd"/>
    <property type="match status" value="1"/>
</dbReference>
<gene>
    <name evidence="3" type="ORF">H2072_01785</name>
</gene>
<dbReference type="Pfam" id="PF08241">
    <property type="entry name" value="Methyltransf_11"/>
    <property type="match status" value="1"/>
</dbReference>
<proteinExistence type="predicted"/>
<keyword evidence="1" id="KW-0732">Signal</keyword>
<dbReference type="InterPro" id="IPR029063">
    <property type="entry name" value="SAM-dependent_MTases_sf"/>
</dbReference>
<evidence type="ECO:0000256" key="1">
    <source>
        <dbReference type="SAM" id="SignalP"/>
    </source>
</evidence>
<accession>A0A838Y670</accession>
<feature type="chain" id="PRO_5032387117" evidence="1">
    <location>
        <begin position="24"/>
        <end position="268"/>
    </location>
</feature>
<reference evidence="3 4" key="1">
    <citation type="submission" date="2020-06" db="EMBL/GenBank/DDBJ databases">
        <title>Dysbiosis in marine aquaculture revealed through microbiome analysis: reverse ecology for environmental sustainability.</title>
        <authorList>
            <person name="Haro-Moreno J.M."/>
            <person name="Coutinho F.H."/>
            <person name="Zaragoza-Solas A."/>
            <person name="Picazo A."/>
            <person name="Almagro-Moreno S."/>
            <person name="Lopez-Perez M."/>
        </authorList>
    </citation>
    <scope>NUCLEOTIDE SEQUENCE [LARGE SCALE GENOMIC DNA]</scope>
    <source>
        <strain evidence="3">MCMED-G41</strain>
    </source>
</reference>
<evidence type="ECO:0000313" key="3">
    <source>
        <dbReference type="EMBL" id="MBA4692459.1"/>
    </source>
</evidence>
<dbReference type="GO" id="GO:0032259">
    <property type="term" value="P:methylation"/>
    <property type="evidence" value="ECO:0007669"/>
    <property type="project" value="UniProtKB-KW"/>
</dbReference>
<evidence type="ECO:0000313" key="4">
    <source>
        <dbReference type="Proteomes" id="UP000551848"/>
    </source>
</evidence>
<dbReference type="InterPro" id="IPR016980">
    <property type="entry name" value="S-AdoMet-dep_MeTrfase_Alr7345"/>
</dbReference>
<sequence>MKNFFNTLSLFLFVFSFSNPVFALNKNESLLEAINDPNRNPAYSKRDKYRNPYETLTFFKINSSMHVLELSAGGGWYTEILAPYLRANGKLSVTHHNPDAGGYYMRSRNSFDKKLASNPLFEGVKVITADVPPSNAFTEPESQDLVVTFRNLHNWLGSDSMKAVMQEAYNSLKPGGFFGVVEHRAPEGSSMEFMKKSGYVTQSLAIKKALEVGFELVRTSEINANPNDTANHPRGVWTLPPSFRLKDKDRAKYELIGESDRMTLLFKK</sequence>
<name>A0A838Y670_9GAMM</name>
<dbReference type="EMBL" id="JACETL010000012">
    <property type="protein sequence ID" value="MBA4692459.1"/>
    <property type="molecule type" value="Genomic_DNA"/>
</dbReference>
<evidence type="ECO:0000259" key="2">
    <source>
        <dbReference type="Pfam" id="PF08241"/>
    </source>
</evidence>
<dbReference type="GO" id="GO:0008757">
    <property type="term" value="F:S-adenosylmethionine-dependent methyltransferase activity"/>
    <property type="evidence" value="ECO:0007669"/>
    <property type="project" value="InterPro"/>
</dbReference>
<feature type="domain" description="Methyltransferase type 11" evidence="2">
    <location>
        <begin position="68"/>
        <end position="178"/>
    </location>
</feature>
<dbReference type="SUPFAM" id="SSF53335">
    <property type="entry name" value="S-adenosyl-L-methionine-dependent methyltransferases"/>
    <property type="match status" value="1"/>
</dbReference>
<dbReference type="CDD" id="cd02440">
    <property type="entry name" value="AdoMet_MTases"/>
    <property type="match status" value="1"/>
</dbReference>
<dbReference type="InterPro" id="IPR013216">
    <property type="entry name" value="Methyltransf_11"/>
</dbReference>
<protein>
    <submittedName>
        <fullName evidence="3">Class I SAM-dependent methyltransferase</fullName>
    </submittedName>
</protein>
<keyword evidence="3" id="KW-0808">Transferase</keyword>
<organism evidence="3 4">
    <name type="scientific">SAR86 cluster bacterium</name>
    <dbReference type="NCBI Taxonomy" id="2030880"/>
    <lineage>
        <taxon>Bacteria</taxon>
        <taxon>Pseudomonadati</taxon>
        <taxon>Pseudomonadota</taxon>
        <taxon>Gammaproteobacteria</taxon>
        <taxon>SAR86 cluster</taxon>
    </lineage>
</organism>
<dbReference type="AlphaFoldDB" id="A0A838Y670"/>
<feature type="signal peptide" evidence="1">
    <location>
        <begin position="1"/>
        <end position="23"/>
    </location>
</feature>
<dbReference type="Gene3D" id="3.40.50.150">
    <property type="entry name" value="Vaccinia Virus protein VP39"/>
    <property type="match status" value="1"/>
</dbReference>
<comment type="caution">
    <text evidence="3">The sequence shown here is derived from an EMBL/GenBank/DDBJ whole genome shotgun (WGS) entry which is preliminary data.</text>
</comment>